<reference evidence="5" key="1">
    <citation type="journal article" date="2020" name="Stud. Mycol.">
        <title>101 Dothideomycetes genomes: a test case for predicting lifestyles and emergence of pathogens.</title>
        <authorList>
            <person name="Haridas S."/>
            <person name="Albert R."/>
            <person name="Binder M."/>
            <person name="Bloem J."/>
            <person name="Labutti K."/>
            <person name="Salamov A."/>
            <person name="Andreopoulos B."/>
            <person name="Baker S."/>
            <person name="Barry K."/>
            <person name="Bills G."/>
            <person name="Bluhm B."/>
            <person name="Cannon C."/>
            <person name="Castanera R."/>
            <person name="Culley D."/>
            <person name="Daum C."/>
            <person name="Ezra D."/>
            <person name="Gonzalez J."/>
            <person name="Henrissat B."/>
            <person name="Kuo A."/>
            <person name="Liang C."/>
            <person name="Lipzen A."/>
            <person name="Lutzoni F."/>
            <person name="Magnuson J."/>
            <person name="Mondo S."/>
            <person name="Nolan M."/>
            <person name="Ohm R."/>
            <person name="Pangilinan J."/>
            <person name="Park H.-J."/>
            <person name="Ramirez L."/>
            <person name="Alfaro M."/>
            <person name="Sun H."/>
            <person name="Tritt A."/>
            <person name="Yoshinaga Y."/>
            <person name="Zwiers L.-H."/>
            <person name="Turgeon B."/>
            <person name="Goodwin S."/>
            <person name="Spatafora J."/>
            <person name="Crous P."/>
            <person name="Grigoriev I."/>
        </authorList>
    </citation>
    <scope>NUCLEOTIDE SEQUENCE</scope>
    <source>
        <strain evidence="5">CBS 262.69</strain>
    </source>
</reference>
<comment type="subcellular location">
    <subcellularLocation>
        <location evidence="1">Mitochondrion</location>
    </subcellularLocation>
</comment>
<evidence type="ECO:0000256" key="2">
    <source>
        <dbReference type="ARBA" id="ARBA00023128"/>
    </source>
</evidence>
<name>A0A6G1HT38_9PEZI</name>
<evidence type="ECO:0000256" key="1">
    <source>
        <dbReference type="ARBA" id="ARBA00004173"/>
    </source>
</evidence>
<evidence type="ECO:0000313" key="5">
    <source>
        <dbReference type="EMBL" id="KAF2399084.1"/>
    </source>
</evidence>
<keyword evidence="6" id="KW-1185">Reference proteome</keyword>
<evidence type="ECO:0000313" key="6">
    <source>
        <dbReference type="Proteomes" id="UP000799640"/>
    </source>
</evidence>
<dbReference type="GO" id="GO:0006103">
    <property type="term" value="P:2-oxoglutarate metabolic process"/>
    <property type="evidence" value="ECO:0007669"/>
    <property type="project" value="InterPro"/>
</dbReference>
<dbReference type="GO" id="GO:0005739">
    <property type="term" value="C:mitochondrion"/>
    <property type="evidence" value="ECO:0007669"/>
    <property type="project" value="UniProtKB-SubCell"/>
</dbReference>
<protein>
    <recommendedName>
        <fullName evidence="7">Ribosomal protein S36, mitochondrial</fullName>
    </recommendedName>
</protein>
<gene>
    <name evidence="5" type="ORF">EJ06DRAFT_538505</name>
</gene>
<feature type="compositionally biased region" description="Polar residues" evidence="4">
    <location>
        <begin position="50"/>
        <end position="73"/>
    </location>
</feature>
<dbReference type="Proteomes" id="UP000799640">
    <property type="component" value="Unassembled WGS sequence"/>
</dbReference>
<evidence type="ECO:0000256" key="4">
    <source>
        <dbReference type="SAM" id="MobiDB-lite"/>
    </source>
</evidence>
<organism evidence="5 6">
    <name type="scientific">Trichodelitschia bisporula</name>
    <dbReference type="NCBI Taxonomy" id="703511"/>
    <lineage>
        <taxon>Eukaryota</taxon>
        <taxon>Fungi</taxon>
        <taxon>Dikarya</taxon>
        <taxon>Ascomycota</taxon>
        <taxon>Pezizomycotina</taxon>
        <taxon>Dothideomycetes</taxon>
        <taxon>Dothideomycetes incertae sedis</taxon>
        <taxon>Phaeotrichales</taxon>
        <taxon>Phaeotrichaceae</taxon>
        <taxon>Trichodelitschia</taxon>
    </lineage>
</organism>
<dbReference type="InterPro" id="IPR020373">
    <property type="entry name" value="Kgd4/YMR-31"/>
</dbReference>
<proteinExistence type="inferred from homology"/>
<dbReference type="OrthoDB" id="2116030at2759"/>
<feature type="region of interest" description="Disordered" evidence="4">
    <location>
        <begin position="49"/>
        <end position="75"/>
    </location>
</feature>
<evidence type="ECO:0000256" key="3">
    <source>
        <dbReference type="ARBA" id="ARBA00043970"/>
    </source>
</evidence>
<accession>A0A6G1HT38</accession>
<dbReference type="PANTHER" id="PTHR31601">
    <property type="entry name" value="28S RIBOSOMAL PROTEIN S36, MITOCHONDRIAL"/>
    <property type="match status" value="1"/>
</dbReference>
<keyword evidence="2" id="KW-0496">Mitochondrion</keyword>
<dbReference type="EMBL" id="ML996698">
    <property type="protein sequence ID" value="KAF2399084.1"/>
    <property type="molecule type" value="Genomic_DNA"/>
</dbReference>
<sequence length="118" mass="12590">MQASLRVLQHQPMIRFLGKRTLPTNINHAPKPHPAAPASRLPDSFATYRQKAQQHGPLNTSATNTGIGAQTGASLGPVELHPSGMAFARSELPKKFQTVPWTLAEIEAIESGGASMVA</sequence>
<evidence type="ECO:0008006" key="7">
    <source>
        <dbReference type="Google" id="ProtNLM"/>
    </source>
</evidence>
<dbReference type="GO" id="GO:0004591">
    <property type="term" value="F:oxoglutarate dehydrogenase (succinyl-transferring) activity"/>
    <property type="evidence" value="ECO:0007669"/>
    <property type="project" value="TreeGrafter"/>
</dbReference>
<comment type="similarity">
    <text evidence="3">Belongs to the alpha-ketoglutarate dehydrogenase component 4 family.</text>
</comment>
<dbReference type="PANTHER" id="PTHR31601:SF2">
    <property type="entry name" value="ALPHA-KETOGLUTARATE DEHYDROGENASE COMPONENT 4"/>
    <property type="match status" value="1"/>
</dbReference>
<dbReference type="AlphaFoldDB" id="A0A6G1HT38"/>
<dbReference type="Pfam" id="PF10937">
    <property type="entry name" value="Kgd4-YMR31"/>
    <property type="match status" value="1"/>
</dbReference>